<dbReference type="Pfam" id="PF13181">
    <property type="entry name" value="TPR_8"/>
    <property type="match status" value="1"/>
</dbReference>
<dbReference type="EMBL" id="JJQM01000161">
    <property type="protein sequence ID" value="KKH51621.1"/>
    <property type="molecule type" value="Genomic_DNA"/>
</dbReference>
<feature type="repeat" description="TPR" evidence="3">
    <location>
        <begin position="263"/>
        <end position="296"/>
    </location>
</feature>
<protein>
    <submittedName>
        <fullName evidence="13">Uncharacterized protein</fullName>
    </submittedName>
</protein>
<dbReference type="EMBL" id="JJQV01000153">
    <property type="protein sequence ID" value="KKH79721.1"/>
    <property type="molecule type" value="Genomic_DNA"/>
</dbReference>
<evidence type="ECO:0000313" key="22">
    <source>
        <dbReference type="Proteomes" id="UP000034232"/>
    </source>
</evidence>
<dbReference type="Pfam" id="PF00515">
    <property type="entry name" value="TPR_1"/>
    <property type="match status" value="1"/>
</dbReference>
<dbReference type="EMBL" id="JJQO01000137">
    <property type="protein sequence ID" value="KKH65307.1"/>
    <property type="molecule type" value="Genomic_DNA"/>
</dbReference>
<dbReference type="EMBL" id="JJQG01000126">
    <property type="protein sequence ID" value="KKH35790.1"/>
    <property type="molecule type" value="Genomic_DNA"/>
</dbReference>
<evidence type="ECO:0000313" key="12">
    <source>
        <dbReference type="EMBL" id="KKH79721.1"/>
    </source>
</evidence>
<proteinExistence type="predicted"/>
<sequence>MKNFKIYLYNSYPHSIFFDNILKEGVNIIIKRAKLDILILVSITFFLFLTIFSSIALADNNENSIAFKGNYEDAIKAYDKAIENNSQGLDVWYFKGIVLAFQGNYEEAVKAFDKATEIDSQSASAWHNKGLCLEILGKYEEAIEAFDKAIEIVPQNLDVWVNKGVCLANLGKYEEAIEAFDKAIAINSQESVVWYNKGSCLMNLGYYEDYEEAIKTFDKAIEIEPKKLNAWINKGVCLEKLGNYEEAIKAFDKAIEIDPRDPNSWYNKGSTLAFSQGNYEEAIKAFDKAIEIDPRDPNSWYNKGLCLVYFGNYEKAIKAFDKAIEIDPQDPDSWYNKGLCLAHLGKYKEAVEALDKAIEIAPQHDYALSLKESILLNSNKSLFSNSNIFVEEDDLLEYAQTYLKTYEDIINESNLTRDDLGLFSFYQSYPYSVNATISNTSGASITFIPRSIEKSKVTKVPYPIGEQIPKINKEFMNSNPIRLISVNGNSSGCQMLDNTVYIVSVKGNISGGNIWNNTIYNNATDNGFIYINSSNYNCLYEVTDNTSIVLADGVLFNGLTYIDSNKLYRIDDLIINGTLVLNDSRVIMKSNLKKDWTKENAEEDVIDSIYKELIDEVFDYSKLTGIGFREIEPLVTRYKERENSGYYKTNKYEKWNDRQTIFDKADQYGIPHDSVLVELLNNEQEETFTEKSLSFMDRFNTVWSFICTIILIVGWTKWKDIRQKLKI</sequence>
<dbReference type="Gene3D" id="1.25.40.10">
    <property type="entry name" value="Tetratricopeptide repeat domain"/>
    <property type="match status" value="4"/>
</dbReference>
<evidence type="ECO:0000313" key="6">
    <source>
        <dbReference type="EMBL" id="KKH37108.1"/>
    </source>
</evidence>
<feature type="repeat" description="TPR" evidence="3">
    <location>
        <begin position="297"/>
        <end position="330"/>
    </location>
</feature>
<evidence type="ECO:0000256" key="3">
    <source>
        <dbReference type="PROSITE-ProRule" id="PRU00339"/>
    </source>
</evidence>
<dbReference type="AlphaFoldDB" id="A0A0F8TN25"/>
<evidence type="ECO:0000313" key="8">
    <source>
        <dbReference type="EMBL" id="KKH51621.1"/>
    </source>
</evidence>
<dbReference type="GeneID" id="66136655"/>
<evidence type="ECO:0000313" key="5">
    <source>
        <dbReference type="EMBL" id="KKH35790.1"/>
    </source>
</evidence>
<evidence type="ECO:0000313" key="20">
    <source>
        <dbReference type="Proteomes" id="UP000034021"/>
    </source>
</evidence>
<dbReference type="Proteomes" id="UP000034547">
    <property type="component" value="Unassembled WGS sequence"/>
</dbReference>
<dbReference type="Proteomes" id="UP000034692">
    <property type="component" value="Unassembled WGS sequence"/>
</dbReference>
<evidence type="ECO:0000256" key="1">
    <source>
        <dbReference type="ARBA" id="ARBA00022737"/>
    </source>
</evidence>
<dbReference type="InterPro" id="IPR019734">
    <property type="entry name" value="TPR_rpt"/>
</dbReference>
<dbReference type="Pfam" id="PF12895">
    <property type="entry name" value="ANAPC3"/>
    <property type="match status" value="2"/>
</dbReference>
<keyword evidence="2 3" id="KW-0802">TPR repeat</keyword>
<gene>
    <name evidence="6" type="ORF">DU50_20210</name>
    <name evidence="5" type="ORF">DU54_19815</name>
    <name evidence="9" type="ORF">DU73_00615</name>
    <name evidence="10" type="ORF">DU75_20810</name>
    <name evidence="8" type="ORF">DU76_19825</name>
    <name evidence="11" type="ORF">DU77_19500</name>
    <name evidence="13" type="ORF">DU78_01480</name>
    <name evidence="15" type="ORF">DU81_18850</name>
    <name evidence="12" type="ORF">DU82_19660</name>
    <name evidence="16" type="ORF">DU83_19400</name>
    <name evidence="7" type="ORF">DU85_00230</name>
    <name evidence="14" type="ORF">DU88_18855</name>
</gene>
<dbReference type="Proteomes" id="UP000033864">
    <property type="component" value="Unassembled WGS sequence"/>
</dbReference>
<evidence type="ECO:0000313" key="14">
    <source>
        <dbReference type="EMBL" id="KKH85833.1"/>
    </source>
</evidence>
<evidence type="ECO:0000313" key="16">
    <source>
        <dbReference type="EMBL" id="KKI04980.1"/>
    </source>
</evidence>
<feature type="repeat" description="TPR" evidence="3">
    <location>
        <begin position="157"/>
        <end position="190"/>
    </location>
</feature>
<dbReference type="Proteomes" id="UP000034040">
    <property type="component" value="Unassembled WGS sequence"/>
</dbReference>
<dbReference type="SMART" id="SM00028">
    <property type="entry name" value="TPR"/>
    <property type="match status" value="8"/>
</dbReference>
<dbReference type="PROSITE" id="PS50293">
    <property type="entry name" value="TPR_REGION"/>
    <property type="match status" value="6"/>
</dbReference>
<feature type="transmembrane region" description="Helical" evidence="4">
    <location>
        <begin position="37"/>
        <end position="58"/>
    </location>
</feature>
<dbReference type="PANTHER" id="PTHR44943:SF4">
    <property type="entry name" value="TPR REPEAT-CONTAINING PROTEIN MJ0798"/>
    <property type="match status" value="1"/>
</dbReference>
<dbReference type="EMBL" id="JJQT01000071">
    <property type="protein sequence ID" value="KKH80416.1"/>
    <property type="molecule type" value="Genomic_DNA"/>
</dbReference>
<dbReference type="Proteomes" id="UP000033814">
    <property type="component" value="Unassembled WGS sequence"/>
</dbReference>
<dbReference type="PATRIC" id="fig|2209.51.peg.4380"/>
<dbReference type="SUPFAM" id="SSF48452">
    <property type="entry name" value="TPR-like"/>
    <property type="match status" value="1"/>
</dbReference>
<evidence type="ECO:0000313" key="18">
    <source>
        <dbReference type="Proteomes" id="UP000033864"/>
    </source>
</evidence>
<dbReference type="RefSeq" id="WP_050035849.1">
    <property type="nucleotide sequence ID" value="NZ_AP019780.1"/>
</dbReference>
<dbReference type="EMBL" id="JJQJ01000070">
    <property type="protein sequence ID" value="KKH51103.1"/>
    <property type="molecule type" value="Genomic_DNA"/>
</dbReference>
<feature type="transmembrane region" description="Helical" evidence="4">
    <location>
        <begin position="701"/>
        <end position="718"/>
    </location>
</feature>
<name>A0A0F8TN25_METMZ</name>
<keyword evidence="1" id="KW-0677">Repeat</keyword>
<dbReference type="EMBL" id="JJQP01000289">
    <property type="protein sequence ID" value="KKH61427.1"/>
    <property type="molecule type" value="Genomic_DNA"/>
</dbReference>
<evidence type="ECO:0000313" key="17">
    <source>
        <dbReference type="Proteomes" id="UP000033814"/>
    </source>
</evidence>
<dbReference type="EMBL" id="JJRA01000143">
    <property type="protein sequence ID" value="KKI00668.1"/>
    <property type="molecule type" value="Genomic_DNA"/>
</dbReference>
<dbReference type="InterPro" id="IPR051685">
    <property type="entry name" value="Ycf3/AcsC/BcsC/TPR_MFPF"/>
</dbReference>
<evidence type="ECO:0000313" key="25">
    <source>
        <dbReference type="Proteomes" id="UP000034758"/>
    </source>
</evidence>
<feature type="repeat" description="TPR" evidence="3">
    <location>
        <begin position="123"/>
        <end position="156"/>
    </location>
</feature>
<dbReference type="EMBL" id="JJQS01000099">
    <property type="protein sequence ID" value="KKH73568.1"/>
    <property type="molecule type" value="Genomic_DNA"/>
</dbReference>
<evidence type="ECO:0000313" key="24">
    <source>
        <dbReference type="Proteomes" id="UP000034692"/>
    </source>
</evidence>
<dbReference type="EMBL" id="JJRB01000039">
    <property type="protein sequence ID" value="KKI04980.1"/>
    <property type="molecule type" value="Genomic_DNA"/>
</dbReference>
<accession>A0A0F8TN25</accession>
<dbReference type="SUPFAM" id="SSF48439">
    <property type="entry name" value="Protein prenylyltransferase"/>
    <property type="match status" value="1"/>
</dbReference>
<dbReference type="EMBL" id="JJQW01000107">
    <property type="protein sequence ID" value="KKH85833.1"/>
    <property type="molecule type" value="Genomic_DNA"/>
</dbReference>
<dbReference type="Proteomes" id="UP000033885">
    <property type="component" value="Unassembled WGS sequence"/>
</dbReference>
<evidence type="ECO:0000313" key="26">
    <source>
        <dbReference type="Proteomes" id="UP000034842"/>
    </source>
</evidence>
<dbReference type="InterPro" id="IPR011990">
    <property type="entry name" value="TPR-like_helical_dom_sf"/>
</dbReference>
<evidence type="ECO:0000313" key="10">
    <source>
        <dbReference type="EMBL" id="KKH65307.1"/>
    </source>
</evidence>
<evidence type="ECO:0000313" key="15">
    <source>
        <dbReference type="EMBL" id="KKI00668.1"/>
    </source>
</evidence>
<comment type="caution">
    <text evidence="13">The sequence shown here is derived from an EMBL/GenBank/DDBJ whole genome shotgun (WGS) entry which is preliminary data.</text>
</comment>
<evidence type="ECO:0000256" key="4">
    <source>
        <dbReference type="SAM" id="Phobius"/>
    </source>
</evidence>
<dbReference type="Proteomes" id="UP000034232">
    <property type="component" value="Unassembled WGS sequence"/>
</dbReference>
<dbReference type="PANTHER" id="PTHR44943">
    <property type="entry name" value="CELLULOSE SYNTHASE OPERON PROTEIN C"/>
    <property type="match status" value="1"/>
</dbReference>
<dbReference type="EMBL" id="JJQH01000145">
    <property type="protein sequence ID" value="KKH37108.1"/>
    <property type="molecule type" value="Genomic_DNA"/>
</dbReference>
<evidence type="ECO:0000313" key="9">
    <source>
        <dbReference type="EMBL" id="KKH61427.1"/>
    </source>
</evidence>
<feature type="repeat" description="TPR" evidence="3">
    <location>
        <begin position="89"/>
        <end position="122"/>
    </location>
</feature>
<keyword evidence="4" id="KW-1133">Transmembrane helix</keyword>
<evidence type="ECO:0000313" key="23">
    <source>
        <dbReference type="Proteomes" id="UP000034547"/>
    </source>
</evidence>
<evidence type="ECO:0000256" key="2">
    <source>
        <dbReference type="ARBA" id="ARBA00022803"/>
    </source>
</evidence>
<evidence type="ECO:0000313" key="7">
    <source>
        <dbReference type="EMBL" id="KKH51103.1"/>
    </source>
</evidence>
<evidence type="ECO:0000313" key="19">
    <source>
        <dbReference type="Proteomes" id="UP000033885"/>
    </source>
</evidence>
<organism evidence="13 26">
    <name type="scientific">Methanosarcina mazei</name>
    <name type="common">Methanosarcina frisia</name>
    <dbReference type="NCBI Taxonomy" id="2209"/>
    <lineage>
        <taxon>Archaea</taxon>
        <taxon>Methanobacteriati</taxon>
        <taxon>Methanobacteriota</taxon>
        <taxon>Stenosarchaea group</taxon>
        <taxon>Methanomicrobia</taxon>
        <taxon>Methanosarcinales</taxon>
        <taxon>Methanosarcinaceae</taxon>
        <taxon>Methanosarcina</taxon>
    </lineage>
</organism>
<dbReference type="PROSITE" id="PS50005">
    <property type="entry name" value="TPR"/>
    <property type="match status" value="7"/>
</dbReference>
<feature type="repeat" description="TPR" evidence="3">
    <location>
        <begin position="331"/>
        <end position="364"/>
    </location>
</feature>
<dbReference type="Proteomes" id="UP000034937">
    <property type="component" value="Unassembled WGS sequence"/>
</dbReference>
<dbReference type="Proteomes" id="UP000034021">
    <property type="component" value="Unassembled WGS sequence"/>
</dbReference>
<evidence type="ECO:0000313" key="21">
    <source>
        <dbReference type="Proteomes" id="UP000034040"/>
    </source>
</evidence>
<feature type="repeat" description="TPR" evidence="3">
    <location>
        <begin position="228"/>
        <end position="261"/>
    </location>
</feature>
<evidence type="ECO:0000313" key="27">
    <source>
        <dbReference type="Proteomes" id="UP000034937"/>
    </source>
</evidence>
<dbReference type="Proteomes" id="UP000034758">
    <property type="component" value="Unassembled WGS sequence"/>
</dbReference>
<dbReference type="Proteomes" id="UP000034842">
    <property type="component" value="Unassembled WGS sequence"/>
</dbReference>
<keyword evidence="4" id="KW-0472">Membrane</keyword>
<keyword evidence="4" id="KW-0812">Transmembrane</keyword>
<evidence type="ECO:0000313" key="13">
    <source>
        <dbReference type="EMBL" id="KKH80416.1"/>
    </source>
</evidence>
<evidence type="ECO:0000313" key="11">
    <source>
        <dbReference type="EMBL" id="KKH73568.1"/>
    </source>
</evidence>
<reference evidence="17 18" key="1">
    <citation type="journal article" date="2015" name="ISME J.">
        <title>Genomic and phenotypic differentiation among Methanosarcina mazei populations from Columbia River sediment.</title>
        <authorList>
            <person name="Youngblut N.D."/>
            <person name="Wirth J.S."/>
            <person name="Henriksen J.R."/>
            <person name="Smith M."/>
            <person name="Simon H."/>
            <person name="Metcalf W.W."/>
            <person name="Whitaker R.J."/>
        </authorList>
    </citation>
    <scope>NUCLEOTIDE SEQUENCE [LARGE SCALE GENOMIC DNA]</scope>
    <source>
        <strain evidence="5 25">1.H.A.1A.1</strain>
        <strain evidence="6 20">1.H.A.1A.3</strain>
        <strain evidence="7 18">1.H.A.1A.6</strain>
        <strain evidence="8 22">1.H.A.2.3</strain>
        <strain evidence="10 24">1.H.A.2.7</strain>
        <strain evidence="9">1.H.A.2.8</strain>
        <strain evidence="11 21">1.H.M.1A.2</strain>
        <strain evidence="13 26">1.H.M.1A.3</strain>
        <strain evidence="12 17">1.H.M.2.2</strain>
        <strain evidence="14 27">1.H.M.2.3</strain>
        <strain evidence="15 19">1.H.T.2.3</strain>
        <strain evidence="16 23">1.H.T.2.5</strain>
    </source>
</reference>